<organism evidence="1 2">
    <name type="scientific">Candidatus Rhodoblastus alkanivorans</name>
    <dbReference type="NCBI Taxonomy" id="2954117"/>
    <lineage>
        <taxon>Bacteria</taxon>
        <taxon>Pseudomonadati</taxon>
        <taxon>Pseudomonadota</taxon>
        <taxon>Alphaproteobacteria</taxon>
        <taxon>Hyphomicrobiales</taxon>
        <taxon>Rhodoblastaceae</taxon>
        <taxon>Rhodoblastus</taxon>
    </lineage>
</organism>
<protein>
    <submittedName>
        <fullName evidence="1">Uncharacterized protein</fullName>
    </submittedName>
</protein>
<keyword evidence="2" id="KW-1185">Reference proteome</keyword>
<dbReference type="RefSeq" id="WP_243067956.1">
    <property type="nucleotide sequence ID" value="NZ_JAIVFK010000021.1"/>
</dbReference>
<dbReference type="Proteomes" id="UP001139104">
    <property type="component" value="Unassembled WGS sequence"/>
</dbReference>
<proteinExistence type="predicted"/>
<gene>
    <name evidence="1" type="ORF">K2U94_14955</name>
</gene>
<dbReference type="EMBL" id="JAIVFP010000001">
    <property type="protein sequence ID" value="MCI4684042.1"/>
    <property type="molecule type" value="Genomic_DNA"/>
</dbReference>
<comment type="caution">
    <text evidence="1">The sequence shown here is derived from an EMBL/GenBank/DDBJ whole genome shotgun (WGS) entry which is preliminary data.</text>
</comment>
<reference evidence="1" key="1">
    <citation type="journal article" date="2022" name="ISME J.">
        <title>Identification of active gaseous-alkane degraders at natural gas seeps.</title>
        <authorList>
            <person name="Farhan Ul Haque M."/>
            <person name="Hernandez M."/>
            <person name="Crombie A.T."/>
            <person name="Murrell J.C."/>
        </authorList>
    </citation>
    <scope>NUCLEOTIDE SEQUENCE</scope>
    <source>
        <strain evidence="1">PC2</strain>
    </source>
</reference>
<sequence>MAKILMTALSIVYVNSDPVGQGQINKRDDVLLIKYLLKRAIEIIPLDHRFFKFIDDSAIWTPDSAQALMDYQDAKSRQRGNIIISPSGSVSRALGVDGVVSPPKGIINRFGFTYTILDLNFDCKDIVGDFVFGNLYRDSAFPIELKKSLGL</sequence>
<evidence type="ECO:0000313" key="2">
    <source>
        <dbReference type="Proteomes" id="UP001139104"/>
    </source>
</evidence>
<name>A0ABS9Z8X5_9HYPH</name>
<accession>A0ABS9Z8X5</accession>
<evidence type="ECO:0000313" key="1">
    <source>
        <dbReference type="EMBL" id="MCI4684042.1"/>
    </source>
</evidence>